<name>A0A1M4WK67_MARH1</name>
<dbReference type="OrthoDB" id="9800643at2"/>
<evidence type="ECO:0000256" key="3">
    <source>
        <dbReference type="ARBA" id="ARBA00022679"/>
    </source>
</evidence>
<dbReference type="InterPro" id="IPR050320">
    <property type="entry name" value="N5-glutamine_MTase"/>
</dbReference>
<dbReference type="Proteomes" id="UP000184334">
    <property type="component" value="Unassembled WGS sequence"/>
</dbReference>
<comment type="caution">
    <text evidence="7">The sequence shown here is derived from an EMBL/GenBank/DDBJ whole genome shotgun (WGS) entry which is preliminary data.</text>
</comment>
<dbReference type="STRING" id="1122195.SAMN02745164_01201"/>
<keyword evidence="4" id="KW-0949">S-adenosyl-L-methionine</keyword>
<evidence type="ECO:0000256" key="2">
    <source>
        <dbReference type="ARBA" id="ARBA00022603"/>
    </source>
</evidence>
<evidence type="ECO:0000256" key="1">
    <source>
        <dbReference type="ARBA" id="ARBA00012771"/>
    </source>
</evidence>
<dbReference type="PANTHER" id="PTHR18895:SF74">
    <property type="entry name" value="MTRF1L RELEASE FACTOR GLUTAMINE METHYLTRANSFERASE"/>
    <property type="match status" value="1"/>
</dbReference>
<dbReference type="Gene3D" id="3.40.50.150">
    <property type="entry name" value="Vaccinia Virus protein VP39"/>
    <property type="match status" value="1"/>
</dbReference>
<dbReference type="CDD" id="cd02440">
    <property type="entry name" value="AdoMet_MTases"/>
    <property type="match status" value="1"/>
</dbReference>
<protein>
    <recommendedName>
        <fullName evidence="1">peptide chain release factor N(5)-glutamine methyltransferase</fullName>
        <ecNumber evidence="1">2.1.1.297</ecNumber>
    </recommendedName>
</protein>
<gene>
    <name evidence="7" type="ORF">SAMN02745164_01201</name>
</gene>
<dbReference type="PANTHER" id="PTHR18895">
    <property type="entry name" value="HEMK METHYLTRANSFERASE"/>
    <property type="match status" value="1"/>
</dbReference>
<dbReference type="NCBIfam" id="TIGR00536">
    <property type="entry name" value="hemK_fam"/>
    <property type="match status" value="1"/>
</dbReference>
<comment type="catalytic activity">
    <reaction evidence="5">
        <text>L-glutaminyl-[peptide chain release factor] + S-adenosyl-L-methionine = N(5)-methyl-L-glutaminyl-[peptide chain release factor] + S-adenosyl-L-homocysteine + H(+)</text>
        <dbReference type="Rhea" id="RHEA:42896"/>
        <dbReference type="Rhea" id="RHEA-COMP:10271"/>
        <dbReference type="Rhea" id="RHEA-COMP:10272"/>
        <dbReference type="ChEBI" id="CHEBI:15378"/>
        <dbReference type="ChEBI" id="CHEBI:30011"/>
        <dbReference type="ChEBI" id="CHEBI:57856"/>
        <dbReference type="ChEBI" id="CHEBI:59789"/>
        <dbReference type="ChEBI" id="CHEBI:61891"/>
        <dbReference type="EC" id="2.1.1.297"/>
    </reaction>
</comment>
<dbReference type="GO" id="GO:0003676">
    <property type="term" value="F:nucleic acid binding"/>
    <property type="evidence" value="ECO:0007669"/>
    <property type="project" value="InterPro"/>
</dbReference>
<dbReference type="InterPro" id="IPR004556">
    <property type="entry name" value="HemK-like"/>
</dbReference>
<evidence type="ECO:0000259" key="6">
    <source>
        <dbReference type="Pfam" id="PF05175"/>
    </source>
</evidence>
<dbReference type="PROSITE" id="PS00092">
    <property type="entry name" value="N6_MTASE"/>
    <property type="match status" value="1"/>
</dbReference>
<keyword evidence="2 7" id="KW-0489">Methyltransferase</keyword>
<dbReference type="EMBL" id="FQUI01000016">
    <property type="protein sequence ID" value="SHE81540.1"/>
    <property type="molecule type" value="Genomic_DNA"/>
</dbReference>
<dbReference type="GO" id="GO:0032259">
    <property type="term" value="P:methylation"/>
    <property type="evidence" value="ECO:0007669"/>
    <property type="project" value="UniProtKB-KW"/>
</dbReference>
<reference evidence="7" key="1">
    <citation type="submission" date="2016-11" db="EMBL/GenBank/DDBJ databases">
        <authorList>
            <person name="Varghese N."/>
            <person name="Submissions S."/>
        </authorList>
    </citation>
    <scope>NUCLEOTIDE SEQUENCE [LARGE SCALE GENOMIC DNA]</scope>
    <source>
        <strain evidence="7">DSM 16785</strain>
    </source>
</reference>
<dbReference type="InterPro" id="IPR007848">
    <property type="entry name" value="Small_mtfrase_dom"/>
</dbReference>
<evidence type="ECO:0000256" key="5">
    <source>
        <dbReference type="ARBA" id="ARBA00048391"/>
    </source>
</evidence>
<evidence type="ECO:0000313" key="7">
    <source>
        <dbReference type="EMBL" id="SHE81540.1"/>
    </source>
</evidence>
<dbReference type="GO" id="GO:0102559">
    <property type="term" value="F:peptide chain release factor N(5)-glutamine methyltransferase activity"/>
    <property type="evidence" value="ECO:0007669"/>
    <property type="project" value="UniProtKB-EC"/>
</dbReference>
<proteinExistence type="predicted"/>
<dbReference type="SUPFAM" id="SSF53335">
    <property type="entry name" value="S-adenosyl-L-methionine-dependent methyltransferases"/>
    <property type="match status" value="1"/>
</dbReference>
<dbReference type="EC" id="2.1.1.297" evidence="1"/>
<dbReference type="InterPro" id="IPR029063">
    <property type="entry name" value="SAM-dependent_MTases_sf"/>
</dbReference>
<dbReference type="InterPro" id="IPR002052">
    <property type="entry name" value="DNA_methylase_N6_adenine_CS"/>
</dbReference>
<keyword evidence="3" id="KW-0808">Transferase</keyword>
<feature type="domain" description="Methyltransferase small" evidence="6">
    <location>
        <begin position="103"/>
        <end position="191"/>
    </location>
</feature>
<evidence type="ECO:0000313" key="8">
    <source>
        <dbReference type="Proteomes" id="UP000184334"/>
    </source>
</evidence>
<dbReference type="RefSeq" id="WP_072864479.1">
    <property type="nucleotide sequence ID" value="NZ_FQUI01000016.1"/>
</dbReference>
<dbReference type="Pfam" id="PF05175">
    <property type="entry name" value="MTS"/>
    <property type="match status" value="1"/>
</dbReference>
<keyword evidence="8" id="KW-1185">Reference proteome</keyword>
<sequence length="276" mass="32198">MTLNEFIKEFQNILVKKGIKNPLYFVGNIISKIDNIPLSKILIEKDFEIKEELLNKLKKIIIEEYPVEYITKKVVFFNGEFYVDEHVLIPRIETEDLIKIAIDIIKENNYKTIIDIGTGSGVIAIILKKYFPNLIVYGIDISEDALKIANYNAKLHNVSIQFIKSDILKDITYDIIKDADFIISNPPYVETDFYFQNKALHFEPKIALEAGKDGQSFFLNLSYNYPDILKSKHFIFETTEFNIDKTKLLLSKFGKVKIYKDSFGINRFIEKLPWRD</sequence>
<dbReference type="AlphaFoldDB" id="A0A1M4WK67"/>
<organism evidence="7 8">
    <name type="scientific">Marinitoga hydrogenitolerans (strain DSM 16785 / JCM 12826 / AT1271)</name>
    <dbReference type="NCBI Taxonomy" id="1122195"/>
    <lineage>
        <taxon>Bacteria</taxon>
        <taxon>Thermotogati</taxon>
        <taxon>Thermotogota</taxon>
        <taxon>Thermotogae</taxon>
        <taxon>Petrotogales</taxon>
        <taxon>Petrotogaceae</taxon>
        <taxon>Marinitoga</taxon>
    </lineage>
</organism>
<evidence type="ECO:0000256" key="4">
    <source>
        <dbReference type="ARBA" id="ARBA00022691"/>
    </source>
</evidence>
<accession>A0A1M4WK67</accession>